<reference evidence="2" key="1">
    <citation type="submission" date="2018-04" db="EMBL/GenBank/DDBJ databases">
        <authorList>
            <person name="Cornet L."/>
        </authorList>
    </citation>
    <scope>NUCLEOTIDE SEQUENCE [LARGE SCALE GENOMIC DNA]</scope>
</reference>
<dbReference type="SUPFAM" id="SSF53067">
    <property type="entry name" value="Actin-like ATPase domain"/>
    <property type="match status" value="1"/>
</dbReference>
<dbReference type="InterPro" id="IPR043129">
    <property type="entry name" value="ATPase_NBD"/>
</dbReference>
<comment type="caution">
    <text evidence="1">The sequence shown here is derived from an EMBL/GenBank/DDBJ whole genome shotgun (WGS) entry which is preliminary data.</text>
</comment>
<reference evidence="1 2" key="2">
    <citation type="submission" date="2018-06" db="EMBL/GenBank/DDBJ databases">
        <title>Metagenomic assembly of (sub)arctic Cyanobacteria and their associated microbiome from non-axenic cultures.</title>
        <authorList>
            <person name="Baurain D."/>
        </authorList>
    </citation>
    <scope>NUCLEOTIDE SEQUENCE [LARGE SCALE GENOMIC DNA]</scope>
    <source>
        <strain evidence="1">ULC129bin1</strain>
    </source>
</reference>
<evidence type="ECO:0008006" key="3">
    <source>
        <dbReference type="Google" id="ProtNLM"/>
    </source>
</evidence>
<dbReference type="EMBL" id="QBMC01000183">
    <property type="protein sequence ID" value="PZO11455.1"/>
    <property type="molecule type" value="Genomic_DNA"/>
</dbReference>
<sequence>MADLFLVVDAGGSQTKIIYQTPDADEPEYFLMPPEVETISQEQFDRYQERIGWLGSPSPQQQAWFVVDEQLWTVGAFASEFDPQDRLHEKKYENALYKVLAAVGVVVQKLKMERRKISMHLALLLPWQELSDRAAFEQQLHSLLDGFAFRGQSLKVKLKSFLCRPEGGGLAATRARQQGMEWFQEQRLVVLLFGHRNTSALYFEYGQFKSGDSPLYGFSQLIDLLVARYSVLDKQALLLALVKAMQDARTEHGSRARMYEAATHGRNQYNSIRYPSWHSSRALCELVSVRDKTLRETEIDALASAVEAALDEYWERLEAWILRVVPSGLDEVIISGGAALLLEPKLRSFFSDSNRAHPFDGELVWDADLKQQMEKTFSWRFSNDDYLTARFADAYGLFDQMLSSAEAK</sequence>
<organism evidence="1 2">
    <name type="scientific">Leptolyngbya foveolarum</name>
    <dbReference type="NCBI Taxonomy" id="47253"/>
    <lineage>
        <taxon>Bacteria</taxon>
        <taxon>Bacillati</taxon>
        <taxon>Cyanobacteriota</taxon>
        <taxon>Cyanophyceae</taxon>
        <taxon>Leptolyngbyales</taxon>
        <taxon>Leptolyngbyaceae</taxon>
        <taxon>Leptolyngbya group</taxon>
        <taxon>Leptolyngbya</taxon>
    </lineage>
</organism>
<name>A0A2W4VPC2_9CYAN</name>
<dbReference type="AlphaFoldDB" id="A0A2W4VPC2"/>
<dbReference type="CDD" id="cd10227">
    <property type="entry name" value="ASKHA_NBD_ParM-like"/>
    <property type="match status" value="1"/>
</dbReference>
<evidence type="ECO:0000313" key="1">
    <source>
        <dbReference type="EMBL" id="PZO11455.1"/>
    </source>
</evidence>
<evidence type="ECO:0000313" key="2">
    <source>
        <dbReference type="Proteomes" id="UP000249354"/>
    </source>
</evidence>
<protein>
    <recommendedName>
        <fullName evidence="3">Actin-like protein N-terminal domain-containing protein</fullName>
    </recommendedName>
</protein>
<gene>
    <name evidence="1" type="ORF">DCF25_19370</name>
</gene>
<dbReference type="Proteomes" id="UP000249354">
    <property type="component" value="Unassembled WGS sequence"/>
</dbReference>
<proteinExistence type="predicted"/>
<accession>A0A2W4VPC2</accession>
<dbReference type="Gene3D" id="3.30.420.40">
    <property type="match status" value="1"/>
</dbReference>